<evidence type="ECO:0000313" key="1">
    <source>
        <dbReference type="EMBL" id="OAI12108.1"/>
    </source>
</evidence>
<evidence type="ECO:0000313" key="2">
    <source>
        <dbReference type="Proteomes" id="UP000077857"/>
    </source>
</evidence>
<dbReference type="SUPFAM" id="SSF55729">
    <property type="entry name" value="Acyl-CoA N-acyltransferases (Nat)"/>
    <property type="match status" value="1"/>
</dbReference>
<evidence type="ECO:0008006" key="3">
    <source>
        <dbReference type="Google" id="ProtNLM"/>
    </source>
</evidence>
<protein>
    <recommendedName>
        <fullName evidence="3">GNAT family N-acetyltransferase</fullName>
    </recommendedName>
</protein>
<name>A0A177N2A7_9GAMM</name>
<dbReference type="Pfam" id="PF04339">
    <property type="entry name" value="FemAB_like"/>
    <property type="match status" value="1"/>
</dbReference>
<reference evidence="1 2" key="1">
    <citation type="submission" date="2016-03" db="EMBL/GenBank/DDBJ databases">
        <authorList>
            <person name="Ploux O."/>
        </authorList>
    </citation>
    <scope>NUCLEOTIDE SEQUENCE [LARGE SCALE GENOMIC DNA]</scope>
    <source>
        <strain evidence="1 2">R-45378</strain>
    </source>
</reference>
<dbReference type="RefSeq" id="WP_064042104.1">
    <property type="nucleotide sequence ID" value="NZ_LUUJ01000112.1"/>
</dbReference>
<dbReference type="AlphaFoldDB" id="A0A177N2A7"/>
<dbReference type="PANTHER" id="PTHR47017">
    <property type="entry name" value="ACYL-COA"/>
    <property type="match status" value="1"/>
</dbReference>
<accession>A0A177N2A7</accession>
<comment type="caution">
    <text evidence="1">The sequence shown here is derived from an EMBL/GenBank/DDBJ whole genome shotgun (WGS) entry which is preliminary data.</text>
</comment>
<dbReference type="InterPro" id="IPR016181">
    <property type="entry name" value="Acyl_CoA_acyltransferase"/>
</dbReference>
<sequence length="390" mass="44320">MEIRFVNRIGDIERRDWNALAGRDYPFLRHEFLAALEHSGAVAPATGWQPEHALLYQAGRLVAAMPLYRKTHSWGEYVFDQAWARAYAQRGLAYYPKYLAAVPFTPCTGPRIAVAPDRPADEAVVPLLDAVLARARSHGLSSWHCLFADTDLGERLAQYGLIRREDVQFQWFNRAYRDFDDYLAALSAGKRKMVKRERRKVGAQGIELVSLDGREVDAKQWQAFYRFYALTYLKRRSQPYLNLDFFLRLAADMPEQLRLILAMKRGQAVAAALFFVGGDTLYGRYWGCDDEYDALHFEACYYQGIAYCIANGLSRFDSGAQGEHKIARGFEPVTTSSWHWIAEPGFAAAIADFVARERLHVASYRADAAQYLPFKHNADATAGNDDGRCR</sequence>
<dbReference type="Proteomes" id="UP000077857">
    <property type="component" value="Unassembled WGS sequence"/>
</dbReference>
<proteinExistence type="predicted"/>
<dbReference type="InterPro" id="IPR007434">
    <property type="entry name" value="FemAB-like"/>
</dbReference>
<organism evidence="1 2">
    <name type="scientific">Methylomonas koyamae</name>
    <dbReference type="NCBI Taxonomy" id="702114"/>
    <lineage>
        <taxon>Bacteria</taxon>
        <taxon>Pseudomonadati</taxon>
        <taxon>Pseudomonadota</taxon>
        <taxon>Gammaproteobacteria</taxon>
        <taxon>Methylococcales</taxon>
        <taxon>Methylococcaceae</taxon>
        <taxon>Methylomonas</taxon>
    </lineage>
</organism>
<dbReference type="EMBL" id="LUUJ01000112">
    <property type="protein sequence ID" value="OAI12108.1"/>
    <property type="molecule type" value="Genomic_DNA"/>
</dbReference>
<dbReference type="PANTHER" id="PTHR47017:SF1">
    <property type="entry name" value="ACYL-COA"/>
    <property type="match status" value="1"/>
</dbReference>
<dbReference type="OrthoDB" id="9776898at2"/>
<gene>
    <name evidence="1" type="ORF">A1507_19145</name>
</gene>
<dbReference type="Gene3D" id="3.40.630.30">
    <property type="match status" value="1"/>
</dbReference>